<gene>
    <name evidence="3" type="ORF">EV699_1399</name>
</gene>
<evidence type="ECO:0000256" key="1">
    <source>
        <dbReference type="SAM" id="MobiDB-lite"/>
    </source>
</evidence>
<comment type="caution">
    <text evidence="3">The sequence shown here is derived from an EMBL/GenBank/DDBJ whole genome shotgun (WGS) entry which is preliminary data.</text>
</comment>
<feature type="compositionally biased region" description="Low complexity" evidence="1">
    <location>
        <begin position="216"/>
        <end position="225"/>
    </location>
</feature>
<dbReference type="PANTHER" id="PTHR37512">
    <property type="entry name" value="TRIFUNCTIONAL NAD BIOSYNTHESIS/REGULATOR PROTEIN NADR"/>
    <property type="match status" value="1"/>
</dbReference>
<dbReference type="EMBL" id="SLWY01000039">
    <property type="protein sequence ID" value="TCO75791.1"/>
    <property type="molecule type" value="Genomic_DNA"/>
</dbReference>
<accession>A0A4R2KNP4</accession>
<dbReference type="SUPFAM" id="SSF52540">
    <property type="entry name" value="P-loop containing nucleoside triphosphate hydrolases"/>
    <property type="match status" value="1"/>
</dbReference>
<proteinExistence type="predicted"/>
<evidence type="ECO:0000313" key="3">
    <source>
        <dbReference type="EMBL" id="TCO75791.1"/>
    </source>
</evidence>
<dbReference type="GO" id="GO:0016779">
    <property type="term" value="F:nucleotidyltransferase activity"/>
    <property type="evidence" value="ECO:0007669"/>
    <property type="project" value="UniProtKB-KW"/>
</dbReference>
<keyword evidence="3" id="KW-0808">Transferase</keyword>
<evidence type="ECO:0000259" key="2">
    <source>
        <dbReference type="SMART" id="SM00382"/>
    </source>
</evidence>
<organism evidence="3 4">
    <name type="scientific">Plasticicumulans lactativorans</name>
    <dbReference type="NCBI Taxonomy" id="1133106"/>
    <lineage>
        <taxon>Bacteria</taxon>
        <taxon>Pseudomonadati</taxon>
        <taxon>Pseudomonadota</taxon>
        <taxon>Gammaproteobacteria</taxon>
        <taxon>Candidatus Competibacteraceae</taxon>
        <taxon>Plasticicumulans</taxon>
    </lineage>
</organism>
<reference evidence="3 4" key="1">
    <citation type="submission" date="2019-03" db="EMBL/GenBank/DDBJ databases">
        <title>Genomic Encyclopedia of Type Strains, Phase IV (KMG-IV): sequencing the most valuable type-strain genomes for metagenomic binning, comparative biology and taxonomic classification.</title>
        <authorList>
            <person name="Goeker M."/>
        </authorList>
    </citation>
    <scope>NUCLEOTIDE SEQUENCE [LARGE SCALE GENOMIC DNA]</scope>
    <source>
        <strain evidence="3 4">DSM 25287</strain>
    </source>
</reference>
<feature type="region of interest" description="Disordered" evidence="1">
    <location>
        <begin position="179"/>
        <end position="231"/>
    </location>
</feature>
<dbReference type="Proteomes" id="UP000295765">
    <property type="component" value="Unassembled WGS sequence"/>
</dbReference>
<dbReference type="InterPro" id="IPR052735">
    <property type="entry name" value="NAD_biosynth-regulator"/>
</dbReference>
<dbReference type="Gene3D" id="3.40.50.300">
    <property type="entry name" value="P-loop containing nucleotide triphosphate hydrolases"/>
    <property type="match status" value="1"/>
</dbReference>
<protein>
    <submittedName>
        <fullName evidence="3">NadR type nicotinamide-nucleotide adenylyltransferase</fullName>
    </submittedName>
</protein>
<dbReference type="InterPro" id="IPR003593">
    <property type="entry name" value="AAA+_ATPase"/>
</dbReference>
<keyword evidence="3" id="KW-0548">Nucleotidyltransferase</keyword>
<dbReference type="Pfam" id="PF13521">
    <property type="entry name" value="AAA_28"/>
    <property type="match status" value="1"/>
</dbReference>
<dbReference type="SMART" id="SM00382">
    <property type="entry name" value="AAA"/>
    <property type="match status" value="1"/>
</dbReference>
<dbReference type="PANTHER" id="PTHR37512:SF1">
    <property type="entry name" value="NADR_TTD14 AAA DOMAIN-CONTAINING PROTEIN"/>
    <property type="match status" value="1"/>
</dbReference>
<dbReference type="AlphaFoldDB" id="A0A4R2KNP4"/>
<dbReference type="InterPro" id="IPR038727">
    <property type="entry name" value="NadR/Ttd14_AAA_dom"/>
</dbReference>
<dbReference type="OrthoDB" id="3249147at2"/>
<name>A0A4R2KNP4_9GAMM</name>
<sequence>MNPPLRVLLIGPESTGKTTLARTLAARYGEPWVAEFVREHLAAAGRHEVRFDDLAAIVAGQLDAAARAARRARRLLICDTAPLATAIYARHYFGRCPPRLLARARADAHRYAVVLLADTDLPFAADPLRDPAQDRTALRTAFRRTLQRLGIAHRWLRGRDTTRLAAARAAVEAALRRRRNDAGRLQNSTSCSPCPRPAVSNPDTVTPSRRTRRGPASVRASSTARRGSRSA</sequence>
<evidence type="ECO:0000313" key="4">
    <source>
        <dbReference type="Proteomes" id="UP000295765"/>
    </source>
</evidence>
<feature type="domain" description="AAA+ ATPase" evidence="2">
    <location>
        <begin position="3"/>
        <end position="146"/>
    </location>
</feature>
<dbReference type="InterPro" id="IPR027417">
    <property type="entry name" value="P-loop_NTPase"/>
</dbReference>
<keyword evidence="4" id="KW-1185">Reference proteome</keyword>